<protein>
    <submittedName>
        <fullName evidence="5">Pyridoxal phosphate-dependent aminotransferase</fullName>
    </submittedName>
</protein>
<dbReference type="Proteomes" id="UP001595752">
    <property type="component" value="Unassembled WGS sequence"/>
</dbReference>
<dbReference type="NCBIfam" id="NF005977">
    <property type="entry name" value="PRK08068.1"/>
    <property type="match status" value="1"/>
</dbReference>
<proteinExistence type="predicted"/>
<sequence length="394" mass="43705">MKNFEQSDLLKRLPKQFFASLVNKVANVMAEGHDVINLGQGNPDQPTPPHIVKALQQAAEDPRNHKYSPFRGHSFLKKAVARFYEREYGVTVNPDKEVAILFGGKAGLVEIPQCLLNPGDTVLVPDPGYPDYWSGVELARANMEMMPLRAERHFLPNYEEIPEEVKQAAKLMFLNYPNNPTGAIATAEFFEETVALAKKHDICVVHDFAYGAIGFNGKKPVSFLQAEGAMDIGIEIYTFSKTYNMAGWRVGFAVGNESVIEAINLLQDHLYVSIFGAIQAAAAEALLASQSCVDELSELYESRRNVLIDGLQKIGWDVKAPEGSFFAWLPVPEGYTSEQFADLLLEEAKVVVAPGIGFGKYGEGYVRVGLLTDKDRLQEAVNRIEKLNLFTKNN</sequence>
<comment type="caution">
    <text evidence="5">The sequence shown here is derived from an EMBL/GenBank/DDBJ whole genome shotgun (WGS) entry which is preliminary data.</text>
</comment>
<dbReference type="InterPro" id="IPR015421">
    <property type="entry name" value="PyrdxlP-dep_Trfase_major"/>
</dbReference>
<accession>A0ABV8B2C6</accession>
<dbReference type="EMBL" id="JBHRZT010000026">
    <property type="protein sequence ID" value="MFC3883332.1"/>
    <property type="molecule type" value="Genomic_DNA"/>
</dbReference>
<dbReference type="GO" id="GO:0008483">
    <property type="term" value="F:transaminase activity"/>
    <property type="evidence" value="ECO:0007669"/>
    <property type="project" value="UniProtKB-KW"/>
</dbReference>
<evidence type="ECO:0000256" key="1">
    <source>
        <dbReference type="ARBA" id="ARBA00001933"/>
    </source>
</evidence>
<dbReference type="InterPro" id="IPR015422">
    <property type="entry name" value="PyrdxlP-dep_Trfase_small"/>
</dbReference>
<dbReference type="RefSeq" id="WP_377913709.1">
    <property type="nucleotide sequence ID" value="NZ_JBHRZT010000026.1"/>
</dbReference>
<evidence type="ECO:0000256" key="3">
    <source>
        <dbReference type="ARBA" id="ARBA00022679"/>
    </source>
</evidence>
<keyword evidence="2 5" id="KW-0032">Aminotransferase</keyword>
<dbReference type="CDD" id="cd00609">
    <property type="entry name" value="AAT_like"/>
    <property type="match status" value="1"/>
</dbReference>
<dbReference type="Gene3D" id="3.90.1150.10">
    <property type="entry name" value="Aspartate Aminotransferase, domain 1"/>
    <property type="match status" value="1"/>
</dbReference>
<organism evidence="5 6">
    <name type="scientific">Bacillus songklensis</name>
    <dbReference type="NCBI Taxonomy" id="1069116"/>
    <lineage>
        <taxon>Bacteria</taxon>
        <taxon>Bacillati</taxon>
        <taxon>Bacillota</taxon>
        <taxon>Bacilli</taxon>
        <taxon>Bacillales</taxon>
        <taxon>Bacillaceae</taxon>
        <taxon>Bacillus</taxon>
    </lineage>
</organism>
<reference evidence="6" key="1">
    <citation type="journal article" date="2019" name="Int. J. Syst. Evol. Microbiol.">
        <title>The Global Catalogue of Microorganisms (GCM) 10K type strain sequencing project: providing services to taxonomists for standard genome sequencing and annotation.</title>
        <authorList>
            <consortium name="The Broad Institute Genomics Platform"/>
            <consortium name="The Broad Institute Genome Sequencing Center for Infectious Disease"/>
            <person name="Wu L."/>
            <person name="Ma J."/>
        </authorList>
    </citation>
    <scope>NUCLEOTIDE SEQUENCE [LARGE SCALE GENOMIC DNA]</scope>
    <source>
        <strain evidence="6">CCUG 61889</strain>
    </source>
</reference>
<dbReference type="PANTHER" id="PTHR42832">
    <property type="entry name" value="AMINO ACID AMINOTRANSFERASE"/>
    <property type="match status" value="1"/>
</dbReference>
<dbReference type="InterPro" id="IPR015424">
    <property type="entry name" value="PyrdxlP-dep_Trfase"/>
</dbReference>
<dbReference type="SUPFAM" id="SSF53383">
    <property type="entry name" value="PLP-dependent transferases"/>
    <property type="match status" value="1"/>
</dbReference>
<keyword evidence="6" id="KW-1185">Reference proteome</keyword>
<gene>
    <name evidence="5" type="ORF">ACFOU2_07285</name>
</gene>
<dbReference type="InterPro" id="IPR050881">
    <property type="entry name" value="LL-DAP_aminotransferase"/>
</dbReference>
<dbReference type="Gene3D" id="3.40.640.10">
    <property type="entry name" value="Type I PLP-dependent aspartate aminotransferase-like (Major domain)"/>
    <property type="match status" value="1"/>
</dbReference>
<evidence type="ECO:0000259" key="4">
    <source>
        <dbReference type="Pfam" id="PF00155"/>
    </source>
</evidence>
<evidence type="ECO:0000313" key="6">
    <source>
        <dbReference type="Proteomes" id="UP001595752"/>
    </source>
</evidence>
<comment type="cofactor">
    <cofactor evidence="1">
        <name>pyridoxal 5'-phosphate</name>
        <dbReference type="ChEBI" id="CHEBI:597326"/>
    </cofactor>
</comment>
<name>A0ABV8B2C6_9BACI</name>
<evidence type="ECO:0000313" key="5">
    <source>
        <dbReference type="EMBL" id="MFC3883332.1"/>
    </source>
</evidence>
<dbReference type="Pfam" id="PF00155">
    <property type="entry name" value="Aminotran_1_2"/>
    <property type="match status" value="1"/>
</dbReference>
<keyword evidence="3" id="KW-0808">Transferase</keyword>
<feature type="domain" description="Aminotransferase class I/classII large" evidence="4">
    <location>
        <begin position="34"/>
        <end position="384"/>
    </location>
</feature>
<evidence type="ECO:0000256" key="2">
    <source>
        <dbReference type="ARBA" id="ARBA00022576"/>
    </source>
</evidence>
<dbReference type="InterPro" id="IPR004839">
    <property type="entry name" value="Aminotransferase_I/II_large"/>
</dbReference>
<dbReference type="PANTHER" id="PTHR42832:SF3">
    <property type="entry name" value="L-GLUTAMINE--4-(METHYLSULFANYL)-2-OXOBUTANOATE AMINOTRANSFERASE"/>
    <property type="match status" value="1"/>
</dbReference>